<comment type="caution">
    <text evidence="1">The sequence shown here is derived from an EMBL/GenBank/DDBJ whole genome shotgun (WGS) entry which is preliminary data.</text>
</comment>
<proteinExistence type="predicted"/>
<dbReference type="AlphaFoldDB" id="R1I306"/>
<dbReference type="eggNOG" id="ENOG5030MX1">
    <property type="taxonomic scope" value="Bacteria"/>
</dbReference>
<protein>
    <submittedName>
        <fullName evidence="1">Uncharacterized protein</fullName>
    </submittedName>
</protein>
<dbReference type="OrthoDB" id="3700535at2"/>
<accession>R1I306</accession>
<organism evidence="1 2">
    <name type="scientific">Amycolatopsis vancoresmycina DSM 44592</name>
    <dbReference type="NCBI Taxonomy" id="1292037"/>
    <lineage>
        <taxon>Bacteria</taxon>
        <taxon>Bacillati</taxon>
        <taxon>Actinomycetota</taxon>
        <taxon>Actinomycetes</taxon>
        <taxon>Pseudonocardiales</taxon>
        <taxon>Pseudonocardiaceae</taxon>
        <taxon>Amycolatopsis</taxon>
    </lineage>
</organism>
<dbReference type="EMBL" id="AOUO01000254">
    <property type="protein sequence ID" value="EOD66901.1"/>
    <property type="molecule type" value="Genomic_DNA"/>
</dbReference>
<gene>
    <name evidence="1" type="ORF">H480_19298</name>
</gene>
<evidence type="ECO:0000313" key="1">
    <source>
        <dbReference type="EMBL" id="EOD66901.1"/>
    </source>
</evidence>
<dbReference type="Proteomes" id="UP000014139">
    <property type="component" value="Unassembled WGS sequence"/>
</dbReference>
<dbReference type="RefSeq" id="WP_003087134.1">
    <property type="nucleotide sequence ID" value="NZ_AOUO01000254.1"/>
</dbReference>
<name>R1I306_9PSEU</name>
<evidence type="ECO:0000313" key="2">
    <source>
        <dbReference type="Proteomes" id="UP000014139"/>
    </source>
</evidence>
<dbReference type="PATRIC" id="fig|1292037.4.peg.3682"/>
<keyword evidence="2" id="KW-1185">Reference proteome</keyword>
<reference evidence="1 2" key="1">
    <citation type="submission" date="2013-02" db="EMBL/GenBank/DDBJ databases">
        <title>Draft genome sequence of Amycolatopsis vancoresmycina strain DSM 44592T.</title>
        <authorList>
            <person name="Kumar S."/>
            <person name="Kaur N."/>
            <person name="Kaur C."/>
            <person name="Raghava G.P.S."/>
            <person name="Mayilraj S."/>
        </authorList>
    </citation>
    <scope>NUCLEOTIDE SEQUENCE [LARGE SCALE GENOMIC DNA]</scope>
    <source>
        <strain evidence="1 2">DSM 44592</strain>
    </source>
</reference>
<sequence length="83" mass="8941">MDGVRVCAPDGAARQVEVNGRRYHSRDGVYTMRPADARMLRAAGGFAPNLAAGTVRGGYRCECGFGSHFKTCGRCGRECAKEQ</sequence>